<proteinExistence type="predicted"/>
<accession>A0A0E9RWR4</accession>
<organism evidence="1">
    <name type="scientific">Anguilla anguilla</name>
    <name type="common">European freshwater eel</name>
    <name type="synonym">Muraena anguilla</name>
    <dbReference type="NCBI Taxonomy" id="7936"/>
    <lineage>
        <taxon>Eukaryota</taxon>
        <taxon>Metazoa</taxon>
        <taxon>Chordata</taxon>
        <taxon>Craniata</taxon>
        <taxon>Vertebrata</taxon>
        <taxon>Euteleostomi</taxon>
        <taxon>Actinopterygii</taxon>
        <taxon>Neopterygii</taxon>
        <taxon>Teleostei</taxon>
        <taxon>Anguilliformes</taxon>
        <taxon>Anguillidae</taxon>
        <taxon>Anguilla</taxon>
    </lineage>
</organism>
<reference evidence="1" key="2">
    <citation type="journal article" date="2015" name="Fish Shellfish Immunol.">
        <title>Early steps in the European eel (Anguilla anguilla)-Vibrio vulnificus interaction in the gills: Role of the RtxA13 toxin.</title>
        <authorList>
            <person name="Callol A."/>
            <person name="Pajuelo D."/>
            <person name="Ebbesson L."/>
            <person name="Teles M."/>
            <person name="MacKenzie S."/>
            <person name="Amaro C."/>
        </authorList>
    </citation>
    <scope>NUCLEOTIDE SEQUENCE</scope>
</reference>
<protein>
    <submittedName>
        <fullName evidence="1">Uncharacterized protein</fullName>
    </submittedName>
</protein>
<dbReference type="EMBL" id="GBXM01075305">
    <property type="protein sequence ID" value="JAH33272.1"/>
    <property type="molecule type" value="Transcribed_RNA"/>
</dbReference>
<name>A0A0E9RWR4_ANGAN</name>
<sequence length="40" mass="4454">MIPLHGQKGEDLHVVILRLQISVQKQRPAGVRGLPRRGAE</sequence>
<dbReference type="AlphaFoldDB" id="A0A0E9RWR4"/>
<reference evidence="1" key="1">
    <citation type="submission" date="2014-11" db="EMBL/GenBank/DDBJ databases">
        <authorList>
            <person name="Amaro Gonzalez C."/>
        </authorList>
    </citation>
    <scope>NUCLEOTIDE SEQUENCE</scope>
</reference>
<evidence type="ECO:0000313" key="1">
    <source>
        <dbReference type="EMBL" id="JAH33272.1"/>
    </source>
</evidence>